<feature type="transmembrane region" description="Helical" evidence="1">
    <location>
        <begin position="120"/>
        <end position="144"/>
    </location>
</feature>
<feature type="transmembrane region" description="Helical" evidence="1">
    <location>
        <begin position="91"/>
        <end position="108"/>
    </location>
</feature>
<dbReference type="EMBL" id="LBBT01000122">
    <property type="protein sequence ID" value="KKY02054.1"/>
    <property type="molecule type" value="Genomic_DNA"/>
</dbReference>
<keyword evidence="1" id="KW-0812">Transmembrane</keyword>
<evidence type="ECO:0000313" key="2">
    <source>
        <dbReference type="EMBL" id="KKY02054.1"/>
    </source>
</evidence>
<accession>A0A0M3DKT9</accession>
<feature type="transmembrane region" description="Helical" evidence="1">
    <location>
        <begin position="9"/>
        <end position="27"/>
    </location>
</feature>
<keyword evidence="1" id="KW-1133">Transmembrane helix</keyword>
<dbReference type="Proteomes" id="UP000034407">
    <property type="component" value="Unassembled WGS sequence"/>
</dbReference>
<feature type="transmembrane region" description="Helical" evidence="1">
    <location>
        <begin position="33"/>
        <end position="51"/>
    </location>
</feature>
<feature type="transmembrane region" description="Helical" evidence="1">
    <location>
        <begin position="164"/>
        <end position="180"/>
    </location>
</feature>
<dbReference type="InterPro" id="IPR014509">
    <property type="entry name" value="YjdF-like"/>
</dbReference>
<comment type="caution">
    <text evidence="2">The sequence shown here is derived from an EMBL/GenBank/DDBJ whole genome shotgun (WGS) entry which is preliminary data.</text>
</comment>
<proteinExistence type="predicted"/>
<feature type="transmembrane region" description="Helical" evidence="1">
    <location>
        <begin position="63"/>
        <end position="85"/>
    </location>
</feature>
<sequence length="182" mass="21524">MNKNSLKIFRYLLYAIYIFSISYFLFTKDYGKSSISFLCLIILFILTKAYVKNFYVIDTPLYVVGNLFVLFSFLIGSCYGMYDIFKPYDSFLHFWSGFISLKICWNILKYYNPPNLIDKILFFIVIFFFSLGVSGLCEIVEYLLDRFFNMTTQAGGLKDTMQDMMYAMTGAFLMIIYYIRKK</sequence>
<evidence type="ECO:0000256" key="1">
    <source>
        <dbReference type="SAM" id="Phobius"/>
    </source>
</evidence>
<dbReference type="OrthoDB" id="4966203at2"/>
<dbReference type="PATRIC" id="fig|1629550.3.peg.531"/>
<reference evidence="2 3" key="1">
    <citation type="submission" date="2015-04" db="EMBL/GenBank/DDBJ databases">
        <title>Microcin producing Clostridium sp. JC272T.</title>
        <authorList>
            <person name="Jyothsna T."/>
            <person name="Sasikala C."/>
            <person name="Ramana C."/>
        </authorList>
    </citation>
    <scope>NUCLEOTIDE SEQUENCE [LARGE SCALE GENOMIC DNA]</scope>
    <source>
        <strain evidence="2 3">JC272</strain>
    </source>
</reference>
<evidence type="ECO:0008006" key="4">
    <source>
        <dbReference type="Google" id="ProtNLM"/>
    </source>
</evidence>
<gene>
    <name evidence="2" type="ORF">VN21_05270</name>
</gene>
<dbReference type="Pfam" id="PF09997">
    <property type="entry name" value="DUF2238"/>
    <property type="match status" value="1"/>
</dbReference>
<name>A0A0M3DKT9_9FIRM</name>
<protein>
    <recommendedName>
        <fullName evidence="4">Membrane-spanning protein</fullName>
    </recommendedName>
</protein>
<organism evidence="2 3">
    <name type="scientific">Paraclostridium benzoelyticum</name>
    <dbReference type="NCBI Taxonomy" id="1629550"/>
    <lineage>
        <taxon>Bacteria</taxon>
        <taxon>Bacillati</taxon>
        <taxon>Bacillota</taxon>
        <taxon>Clostridia</taxon>
        <taxon>Peptostreptococcales</taxon>
        <taxon>Peptostreptococcaceae</taxon>
        <taxon>Paraclostridium</taxon>
    </lineage>
</organism>
<evidence type="ECO:0000313" key="3">
    <source>
        <dbReference type="Proteomes" id="UP000034407"/>
    </source>
</evidence>
<keyword evidence="1" id="KW-0472">Membrane</keyword>
<dbReference type="AlphaFoldDB" id="A0A0M3DKT9"/>
<keyword evidence="3" id="KW-1185">Reference proteome</keyword>
<dbReference type="RefSeq" id="WP_046822380.1">
    <property type="nucleotide sequence ID" value="NZ_JBCLWQ010000002.1"/>
</dbReference>